<evidence type="ECO:0000313" key="1">
    <source>
        <dbReference type="EMBL" id="KZT34802.1"/>
    </source>
</evidence>
<proteinExistence type="predicted"/>
<evidence type="ECO:0000313" key="2">
    <source>
        <dbReference type="Proteomes" id="UP000076798"/>
    </source>
</evidence>
<keyword evidence="2" id="KW-1185">Reference proteome</keyword>
<organism evidence="1 2">
    <name type="scientific">Sistotremastrum suecicum HHB10207 ss-3</name>
    <dbReference type="NCBI Taxonomy" id="1314776"/>
    <lineage>
        <taxon>Eukaryota</taxon>
        <taxon>Fungi</taxon>
        <taxon>Dikarya</taxon>
        <taxon>Basidiomycota</taxon>
        <taxon>Agaricomycotina</taxon>
        <taxon>Agaricomycetes</taxon>
        <taxon>Sistotremastrales</taxon>
        <taxon>Sistotremastraceae</taxon>
        <taxon>Sistotremastrum</taxon>
    </lineage>
</organism>
<gene>
    <name evidence="1" type="ORF">SISSUDRAFT_244557</name>
</gene>
<dbReference type="EMBL" id="KV428165">
    <property type="protein sequence ID" value="KZT34802.1"/>
    <property type="molecule type" value="Genomic_DNA"/>
</dbReference>
<reference evidence="1 2" key="1">
    <citation type="journal article" date="2016" name="Mol. Biol. Evol.">
        <title>Comparative Genomics of Early-Diverging Mushroom-Forming Fungi Provides Insights into the Origins of Lignocellulose Decay Capabilities.</title>
        <authorList>
            <person name="Nagy L.G."/>
            <person name="Riley R."/>
            <person name="Tritt A."/>
            <person name="Adam C."/>
            <person name="Daum C."/>
            <person name="Floudas D."/>
            <person name="Sun H."/>
            <person name="Yadav J.S."/>
            <person name="Pangilinan J."/>
            <person name="Larsson K.H."/>
            <person name="Matsuura K."/>
            <person name="Barry K."/>
            <person name="Labutti K."/>
            <person name="Kuo R."/>
            <person name="Ohm R.A."/>
            <person name="Bhattacharya S.S."/>
            <person name="Shirouzu T."/>
            <person name="Yoshinaga Y."/>
            <person name="Martin F.M."/>
            <person name="Grigoriev I.V."/>
            <person name="Hibbett D.S."/>
        </authorList>
    </citation>
    <scope>NUCLEOTIDE SEQUENCE [LARGE SCALE GENOMIC DNA]</scope>
    <source>
        <strain evidence="1 2">HHB10207 ss-3</strain>
    </source>
</reference>
<dbReference type="Proteomes" id="UP000076798">
    <property type="component" value="Unassembled WGS sequence"/>
</dbReference>
<sequence>MSPPVPPLRHSVVFMSLSPTLSQVVEFLQYSRFAMAHESFALIGRLAILCSSRGPHKRVDVLDLTLALMLALWARYLNVPRIAAHGVDVACQALVNNLVNSTPYAYTGPQTRGWYQCTSNFEGEGSKSDKYASVYDLCYISKSLLTAPAYNILFQSSSPTSPVATRGHIGRTPCWSEVQIMRIVVI</sequence>
<protein>
    <submittedName>
        <fullName evidence="1">Uncharacterized protein</fullName>
    </submittedName>
</protein>
<accession>A0A165ZZL6</accession>
<dbReference type="AlphaFoldDB" id="A0A165ZZL6"/>
<name>A0A165ZZL6_9AGAM</name>